<dbReference type="PIRSF" id="PIRSF006485">
    <property type="entry name" value="GTP-binding_EngA"/>
    <property type="match status" value="1"/>
</dbReference>
<dbReference type="SUPFAM" id="SSF52540">
    <property type="entry name" value="P-loop containing nucleoside triphosphate hydrolases"/>
    <property type="match status" value="2"/>
</dbReference>
<evidence type="ECO:0000256" key="9">
    <source>
        <dbReference type="HAMAP-Rule" id="MF_00195"/>
    </source>
</evidence>
<dbReference type="GO" id="GO:0005525">
    <property type="term" value="F:GTP binding"/>
    <property type="evidence" value="ECO:0007669"/>
    <property type="project" value="UniProtKB-UniRule"/>
</dbReference>
<feature type="binding site" evidence="9">
    <location>
        <begin position="10"/>
        <end position="17"/>
    </location>
    <ligand>
        <name>GTP</name>
        <dbReference type="ChEBI" id="CHEBI:37565"/>
        <label>1</label>
    </ligand>
</feature>
<dbReference type="FunFam" id="3.30.300.20:FF:000004">
    <property type="entry name" value="GTPase Der"/>
    <property type="match status" value="1"/>
</dbReference>
<keyword evidence="3 9" id="KW-0690">Ribosome biogenesis</keyword>
<dbReference type="Gene3D" id="3.30.300.20">
    <property type="match status" value="1"/>
</dbReference>
<gene>
    <name evidence="9" type="primary">der</name>
    <name evidence="13" type="ORF">EV209_2779</name>
</gene>
<dbReference type="RefSeq" id="WP_130436028.1">
    <property type="nucleotide sequence ID" value="NZ_SGXF01000006.1"/>
</dbReference>
<dbReference type="PANTHER" id="PTHR43834:SF6">
    <property type="entry name" value="GTPASE DER"/>
    <property type="match status" value="1"/>
</dbReference>
<evidence type="ECO:0000256" key="8">
    <source>
        <dbReference type="ARBA" id="ARBA00053470"/>
    </source>
</evidence>
<evidence type="ECO:0000259" key="12">
    <source>
        <dbReference type="PROSITE" id="PS51712"/>
    </source>
</evidence>
<name>A0A4Q7NZV0_9FIRM</name>
<feature type="binding site" evidence="9">
    <location>
        <begin position="184"/>
        <end position="191"/>
    </location>
    <ligand>
        <name>GTP</name>
        <dbReference type="ChEBI" id="CHEBI:37565"/>
        <label>2</label>
    </ligand>
</feature>
<dbReference type="FunFam" id="3.40.50.300:FF:000057">
    <property type="entry name" value="GTPase Der"/>
    <property type="match status" value="1"/>
</dbReference>
<feature type="domain" description="EngA-type G" evidence="12">
    <location>
        <begin position="4"/>
        <end position="169"/>
    </location>
</feature>
<evidence type="ECO:0000313" key="13">
    <source>
        <dbReference type="EMBL" id="RZS93033.1"/>
    </source>
</evidence>
<dbReference type="InterPro" id="IPR006073">
    <property type="entry name" value="GTP-bd"/>
</dbReference>
<dbReference type="AlphaFoldDB" id="A0A4Q7NZV0"/>
<dbReference type="Pfam" id="PF14714">
    <property type="entry name" value="KH_dom-like"/>
    <property type="match status" value="1"/>
</dbReference>
<evidence type="ECO:0000256" key="5">
    <source>
        <dbReference type="ARBA" id="ARBA00022741"/>
    </source>
</evidence>
<accession>A0A4Q7NZV0</accession>
<evidence type="ECO:0000256" key="7">
    <source>
        <dbReference type="ARBA" id="ARBA00032345"/>
    </source>
</evidence>
<sequence length="441" mass="49420">MSKPIVAIVGRPNVGKSTLFNALAGDKISIVKDTPGVTRDRIYAECTWLDHHFTLIDTGGIEPDSKDVILSQMREQAQIAIDTADVIIFLVDVRQGLVDADAKVADMLRRSKKPVLLAVNKVDSFQKFMADTYEFYNLGIGDPVPVSAASMLGLGDMLDELVKYFPKDSEDGAEDERPRIAIVGKPNVGKSSIINKLVGENRVIVSDIAGTTRDAVDTDIVWDGREYVMIDTAGLRRKSKIKEELERYSIIRTVSAVERADVVLVVIDAEAGVTDQDTKIAGIAHERGKGVVLVVNKWDAIEKDDKTIYRFTEKIREQFAYMSYAEIVFVSAKTGLRLGKLFETVDMVIQNQNHRVATGVLNEIMTEAVAMKQPPSDKGKRLKLYYITQVSVKPPTFVIFVNDKELMHFSYTRYIENQIRNAFGFKGTCLRFIIRERKDKE</sequence>
<evidence type="ECO:0000256" key="11">
    <source>
        <dbReference type="RuleBase" id="RU004481"/>
    </source>
</evidence>
<feature type="domain" description="EngA-type G" evidence="12">
    <location>
        <begin position="178"/>
        <end position="353"/>
    </location>
</feature>
<comment type="caution">
    <text evidence="13">The sequence shown here is derived from an EMBL/GenBank/DDBJ whole genome shotgun (WGS) entry which is preliminary data.</text>
</comment>
<dbReference type="InterPro" id="IPR015946">
    <property type="entry name" value="KH_dom-like_a/b"/>
</dbReference>
<keyword evidence="14" id="KW-1185">Reference proteome</keyword>
<dbReference type="HAMAP" id="MF_00195">
    <property type="entry name" value="GTPase_Der"/>
    <property type="match status" value="1"/>
</dbReference>
<keyword evidence="5 9" id="KW-0547">Nucleotide-binding</keyword>
<dbReference type="InterPro" id="IPR005225">
    <property type="entry name" value="Small_GTP-bd"/>
</dbReference>
<evidence type="ECO:0000256" key="1">
    <source>
        <dbReference type="ARBA" id="ARBA00008279"/>
    </source>
</evidence>
<protein>
    <recommendedName>
        <fullName evidence="2 9">GTPase Der</fullName>
    </recommendedName>
    <alternativeName>
        <fullName evidence="7 9">GTP-binding protein EngA</fullName>
    </alternativeName>
</protein>
<evidence type="ECO:0000256" key="6">
    <source>
        <dbReference type="ARBA" id="ARBA00023134"/>
    </source>
</evidence>
<keyword evidence="6 9" id="KW-0342">GTP-binding</keyword>
<dbReference type="PRINTS" id="PR00326">
    <property type="entry name" value="GTP1OBG"/>
</dbReference>
<feature type="binding site" evidence="9">
    <location>
        <begin position="231"/>
        <end position="235"/>
    </location>
    <ligand>
        <name>GTP</name>
        <dbReference type="ChEBI" id="CHEBI:37565"/>
        <label>2</label>
    </ligand>
</feature>
<dbReference type="PROSITE" id="PS51712">
    <property type="entry name" value="G_ENGA"/>
    <property type="match status" value="2"/>
</dbReference>
<evidence type="ECO:0000256" key="10">
    <source>
        <dbReference type="PROSITE-ProRule" id="PRU01049"/>
    </source>
</evidence>
<dbReference type="FunFam" id="3.40.50.300:FF:000040">
    <property type="entry name" value="GTPase Der"/>
    <property type="match status" value="1"/>
</dbReference>
<dbReference type="InterPro" id="IPR032859">
    <property type="entry name" value="KH_dom-like"/>
</dbReference>
<dbReference type="GO" id="GO:0042254">
    <property type="term" value="P:ribosome biogenesis"/>
    <property type="evidence" value="ECO:0007669"/>
    <property type="project" value="UniProtKB-KW"/>
</dbReference>
<proteinExistence type="inferred from homology"/>
<dbReference type="Gene3D" id="3.40.50.300">
    <property type="entry name" value="P-loop containing nucleotide triphosphate hydrolases"/>
    <property type="match status" value="2"/>
</dbReference>
<dbReference type="NCBIfam" id="TIGR03594">
    <property type="entry name" value="GTPase_EngA"/>
    <property type="match status" value="1"/>
</dbReference>
<dbReference type="PANTHER" id="PTHR43834">
    <property type="entry name" value="GTPASE DER"/>
    <property type="match status" value="1"/>
</dbReference>
<comment type="function">
    <text evidence="8 9 11">GTPase that plays an essential role in the late steps of ribosome biogenesis.</text>
</comment>
<dbReference type="OrthoDB" id="9805918at2"/>
<dbReference type="Pfam" id="PF01926">
    <property type="entry name" value="MMR_HSR1"/>
    <property type="match status" value="2"/>
</dbReference>
<evidence type="ECO:0000313" key="14">
    <source>
        <dbReference type="Proteomes" id="UP000292927"/>
    </source>
</evidence>
<dbReference type="InterPro" id="IPR031166">
    <property type="entry name" value="G_ENGA"/>
</dbReference>
<dbReference type="InterPro" id="IPR016484">
    <property type="entry name" value="GTPase_Der"/>
</dbReference>
<dbReference type="CDD" id="cd01894">
    <property type="entry name" value="EngA1"/>
    <property type="match status" value="1"/>
</dbReference>
<dbReference type="EMBL" id="SGXF01000006">
    <property type="protein sequence ID" value="RZS93033.1"/>
    <property type="molecule type" value="Genomic_DNA"/>
</dbReference>
<comment type="subunit">
    <text evidence="9">Associates with the 50S ribosomal subunit.</text>
</comment>
<feature type="binding site" evidence="9">
    <location>
        <begin position="57"/>
        <end position="61"/>
    </location>
    <ligand>
        <name>GTP</name>
        <dbReference type="ChEBI" id="CHEBI:37565"/>
        <label>1</label>
    </ligand>
</feature>
<evidence type="ECO:0000256" key="3">
    <source>
        <dbReference type="ARBA" id="ARBA00022517"/>
    </source>
</evidence>
<evidence type="ECO:0000256" key="4">
    <source>
        <dbReference type="ARBA" id="ARBA00022737"/>
    </source>
</evidence>
<evidence type="ECO:0000256" key="2">
    <source>
        <dbReference type="ARBA" id="ARBA00020953"/>
    </source>
</evidence>
<dbReference type="NCBIfam" id="TIGR00231">
    <property type="entry name" value="small_GTP"/>
    <property type="match status" value="2"/>
</dbReference>
<dbReference type="InterPro" id="IPR027417">
    <property type="entry name" value="P-loop_NTPase"/>
</dbReference>
<dbReference type="CDD" id="cd01895">
    <property type="entry name" value="EngA2"/>
    <property type="match status" value="1"/>
</dbReference>
<keyword evidence="4 11" id="KW-0677">Repeat</keyword>
<dbReference type="Proteomes" id="UP000292927">
    <property type="component" value="Unassembled WGS sequence"/>
</dbReference>
<dbReference type="GO" id="GO:0043022">
    <property type="term" value="F:ribosome binding"/>
    <property type="evidence" value="ECO:0007669"/>
    <property type="project" value="TreeGrafter"/>
</dbReference>
<reference evidence="13 14" key="1">
    <citation type="submission" date="2019-02" db="EMBL/GenBank/DDBJ databases">
        <title>Genomic Encyclopedia of Type Strains, Phase IV (KMG-IV): sequencing the most valuable type-strain genomes for metagenomic binning, comparative biology and taxonomic classification.</title>
        <authorList>
            <person name="Goeker M."/>
        </authorList>
    </citation>
    <scope>NUCLEOTIDE SEQUENCE [LARGE SCALE GENOMIC DNA]</scope>
    <source>
        <strain evidence="13 14">DSM 29486</strain>
    </source>
</reference>
<feature type="binding site" evidence="9">
    <location>
        <begin position="296"/>
        <end position="299"/>
    </location>
    <ligand>
        <name>GTP</name>
        <dbReference type="ChEBI" id="CHEBI:37565"/>
        <label>2</label>
    </ligand>
</feature>
<feature type="binding site" evidence="9">
    <location>
        <begin position="120"/>
        <end position="123"/>
    </location>
    <ligand>
        <name>GTP</name>
        <dbReference type="ChEBI" id="CHEBI:37565"/>
        <label>1</label>
    </ligand>
</feature>
<comment type="similarity">
    <text evidence="1 9 10 11">Belongs to the TRAFAC class TrmE-Era-EngA-EngB-Septin-like GTPase superfamily. EngA (Der) GTPase family.</text>
</comment>
<organism evidence="13 14">
    <name type="scientific">Cuneatibacter caecimuris</name>
    <dbReference type="NCBI Taxonomy" id="1796618"/>
    <lineage>
        <taxon>Bacteria</taxon>
        <taxon>Bacillati</taxon>
        <taxon>Bacillota</taxon>
        <taxon>Clostridia</taxon>
        <taxon>Lachnospirales</taxon>
        <taxon>Lachnospiraceae</taxon>
        <taxon>Cuneatibacter</taxon>
    </lineage>
</organism>